<dbReference type="EMBL" id="BMAW01111798">
    <property type="protein sequence ID" value="GFT49787.1"/>
    <property type="molecule type" value="Genomic_DNA"/>
</dbReference>
<keyword evidence="2" id="KW-1185">Reference proteome</keyword>
<dbReference type="OrthoDB" id="6413522at2759"/>
<gene>
    <name evidence="1" type="ORF">NPIL_86111</name>
</gene>
<comment type="caution">
    <text evidence="1">The sequence shown here is derived from an EMBL/GenBank/DDBJ whole genome shotgun (WGS) entry which is preliminary data.</text>
</comment>
<sequence length="96" mass="10414">MVIPYRCGKGPGPVPWAAIKRPKAGQPPLGNTLHSLFLFSRAGYLSSFMALNHRRGIWDQDLDEKTSCARSSQINFYCGVGSVGNFLERLSSIGGG</sequence>
<protein>
    <submittedName>
        <fullName evidence="1">Uncharacterized protein</fullName>
    </submittedName>
</protein>
<proteinExistence type="predicted"/>
<reference evidence="1" key="1">
    <citation type="submission" date="2020-08" db="EMBL/GenBank/DDBJ databases">
        <title>Multicomponent nature underlies the extraordinary mechanical properties of spider dragline silk.</title>
        <authorList>
            <person name="Kono N."/>
            <person name="Nakamura H."/>
            <person name="Mori M."/>
            <person name="Yoshida Y."/>
            <person name="Ohtoshi R."/>
            <person name="Malay A.D."/>
            <person name="Moran D.A.P."/>
            <person name="Tomita M."/>
            <person name="Numata K."/>
            <person name="Arakawa K."/>
        </authorList>
    </citation>
    <scope>NUCLEOTIDE SEQUENCE</scope>
</reference>
<evidence type="ECO:0000313" key="2">
    <source>
        <dbReference type="Proteomes" id="UP000887013"/>
    </source>
</evidence>
<dbReference type="Proteomes" id="UP000887013">
    <property type="component" value="Unassembled WGS sequence"/>
</dbReference>
<dbReference type="AlphaFoldDB" id="A0A8X6P423"/>
<organism evidence="1 2">
    <name type="scientific">Nephila pilipes</name>
    <name type="common">Giant wood spider</name>
    <name type="synonym">Nephila maculata</name>
    <dbReference type="NCBI Taxonomy" id="299642"/>
    <lineage>
        <taxon>Eukaryota</taxon>
        <taxon>Metazoa</taxon>
        <taxon>Ecdysozoa</taxon>
        <taxon>Arthropoda</taxon>
        <taxon>Chelicerata</taxon>
        <taxon>Arachnida</taxon>
        <taxon>Araneae</taxon>
        <taxon>Araneomorphae</taxon>
        <taxon>Entelegynae</taxon>
        <taxon>Araneoidea</taxon>
        <taxon>Nephilidae</taxon>
        <taxon>Nephila</taxon>
    </lineage>
</organism>
<evidence type="ECO:0000313" key="1">
    <source>
        <dbReference type="EMBL" id="GFT49787.1"/>
    </source>
</evidence>
<name>A0A8X6P423_NEPPI</name>
<accession>A0A8X6P423</accession>